<dbReference type="PANTHER" id="PTHR19353">
    <property type="entry name" value="FATTY ACID DESATURASE 2"/>
    <property type="match status" value="1"/>
</dbReference>
<dbReference type="EMBL" id="CP031222">
    <property type="protein sequence ID" value="AXI04084.1"/>
    <property type="molecule type" value="Genomic_DNA"/>
</dbReference>
<feature type="transmembrane region" description="Helical" evidence="1">
    <location>
        <begin position="64"/>
        <end position="85"/>
    </location>
</feature>
<feature type="transmembrane region" description="Helical" evidence="1">
    <location>
        <begin position="204"/>
        <end position="224"/>
    </location>
</feature>
<keyword evidence="4" id="KW-1185">Reference proteome</keyword>
<evidence type="ECO:0000313" key="4">
    <source>
        <dbReference type="Proteomes" id="UP000253940"/>
    </source>
</evidence>
<gene>
    <name evidence="3" type="ORF">HYN46_15295</name>
</gene>
<protein>
    <submittedName>
        <fullName evidence="3">Fatty acid desaturase</fullName>
    </submittedName>
</protein>
<feature type="domain" description="Fatty acid desaturase" evidence="2">
    <location>
        <begin position="67"/>
        <end position="312"/>
    </location>
</feature>
<keyword evidence="1" id="KW-1133">Transmembrane helix</keyword>
<dbReference type="Proteomes" id="UP000253940">
    <property type="component" value="Chromosome"/>
</dbReference>
<dbReference type="InterPro" id="IPR012171">
    <property type="entry name" value="Fatty_acid_desaturase"/>
</dbReference>
<dbReference type="RefSeq" id="WP_114900192.1">
    <property type="nucleotide sequence ID" value="NZ_CP031222.1"/>
</dbReference>
<dbReference type="GO" id="GO:0008610">
    <property type="term" value="P:lipid biosynthetic process"/>
    <property type="evidence" value="ECO:0007669"/>
    <property type="project" value="UniProtKB-ARBA"/>
</dbReference>
<dbReference type="GO" id="GO:0016717">
    <property type="term" value="F:oxidoreductase activity, acting on paired donors, with oxidation of a pair of donors resulting in the reduction of molecular oxygen to two molecules of water"/>
    <property type="evidence" value="ECO:0007669"/>
    <property type="project" value="TreeGrafter"/>
</dbReference>
<keyword evidence="1" id="KW-0472">Membrane</keyword>
<name>A0A345P9X5_9GAMM</name>
<dbReference type="PANTHER" id="PTHR19353:SF19">
    <property type="entry name" value="DELTA(5) FATTY ACID DESATURASE C-RELATED"/>
    <property type="match status" value="1"/>
</dbReference>
<keyword evidence="1" id="KW-0812">Transmembrane</keyword>
<organism evidence="3 4">
    <name type="scientific">Aquirhabdus parva</name>
    <dbReference type="NCBI Taxonomy" id="2283318"/>
    <lineage>
        <taxon>Bacteria</taxon>
        <taxon>Pseudomonadati</taxon>
        <taxon>Pseudomonadota</taxon>
        <taxon>Gammaproteobacteria</taxon>
        <taxon>Moraxellales</taxon>
        <taxon>Moraxellaceae</taxon>
        <taxon>Aquirhabdus</taxon>
    </lineage>
</organism>
<dbReference type="AlphaFoldDB" id="A0A345P9X5"/>
<evidence type="ECO:0000256" key="1">
    <source>
        <dbReference type="SAM" id="Phobius"/>
    </source>
</evidence>
<evidence type="ECO:0000259" key="2">
    <source>
        <dbReference type="Pfam" id="PF00487"/>
    </source>
</evidence>
<dbReference type="InterPro" id="IPR005804">
    <property type="entry name" value="FA_desaturase_dom"/>
</dbReference>
<accession>A0A345P9X5</accession>
<dbReference type="CDD" id="cd03510">
    <property type="entry name" value="Rhizobitoxine-FADS-like"/>
    <property type="match status" value="1"/>
</dbReference>
<evidence type="ECO:0000313" key="3">
    <source>
        <dbReference type="EMBL" id="AXI04084.1"/>
    </source>
</evidence>
<sequence>MNQRTAVTSLFSREEIDLLTKKSDWMGAYAIGFTWSVIALTFVGLSLAWPILSGLGVWGEVGKVLVSILALIILGGRQLALGILTHDAAHGTLFKTPWLNDHLTQWLCARPVWNNLYNYRPYHLKHHAKTSTIDDPDLSLVAGLPTTQASLRRKFLRDIFGVTGLKFIVGRILMDVGIFEWTVTNEIKRLPQAGRCWWSYPLTFLKNSGATIITNGMLFGLLWLSGHPAFYLFWLLAYITPFPLFIRIRSMAEHAAMETTTDVLRNTRTTEAGFIARALVAPIRVNFHIEHHLMASVPYFRLPHMHQLLRARGYVPAPPTYFEVLRVMSSREVKPMV</sequence>
<proteinExistence type="predicted"/>
<dbReference type="KEGG" id="mbah:HYN46_15295"/>
<feature type="transmembrane region" description="Helical" evidence="1">
    <location>
        <begin position="230"/>
        <end position="248"/>
    </location>
</feature>
<dbReference type="OrthoDB" id="9800167at2"/>
<feature type="transmembrane region" description="Helical" evidence="1">
    <location>
        <begin position="28"/>
        <end position="52"/>
    </location>
</feature>
<dbReference type="GO" id="GO:0016020">
    <property type="term" value="C:membrane"/>
    <property type="evidence" value="ECO:0007669"/>
    <property type="project" value="TreeGrafter"/>
</dbReference>
<dbReference type="Pfam" id="PF00487">
    <property type="entry name" value="FA_desaturase"/>
    <property type="match status" value="1"/>
</dbReference>
<reference evidence="3 4" key="1">
    <citation type="submission" date="2018-07" db="EMBL/GenBank/DDBJ databases">
        <title>Genome sequencing of Moraxellaceae gen. HYN0046.</title>
        <authorList>
            <person name="Kim M."/>
            <person name="Yi H."/>
        </authorList>
    </citation>
    <scope>NUCLEOTIDE SEQUENCE [LARGE SCALE GENOMIC DNA]</scope>
    <source>
        <strain evidence="3 4">HYN0046</strain>
    </source>
</reference>